<dbReference type="Gene3D" id="3.40.47.10">
    <property type="match status" value="1"/>
</dbReference>
<dbReference type="EMBL" id="JAVXUO010002160">
    <property type="protein sequence ID" value="KAK2975748.1"/>
    <property type="molecule type" value="Genomic_DNA"/>
</dbReference>
<reference evidence="2" key="1">
    <citation type="submission" date="2022-12" db="EMBL/GenBank/DDBJ databases">
        <title>Draft genome assemblies for two species of Escallonia (Escalloniales).</title>
        <authorList>
            <person name="Chanderbali A."/>
            <person name="Dervinis C."/>
            <person name="Anghel I."/>
            <person name="Soltis D."/>
            <person name="Soltis P."/>
            <person name="Zapata F."/>
        </authorList>
    </citation>
    <scope>NUCLEOTIDE SEQUENCE</scope>
    <source>
        <strain evidence="2">UCBG92.1500</strain>
        <tissue evidence="2">Leaf</tissue>
    </source>
</reference>
<dbReference type="Proteomes" id="UP001187471">
    <property type="component" value="Unassembled WGS sequence"/>
</dbReference>
<accession>A0AA88U9S8</accession>
<proteinExistence type="predicted"/>
<dbReference type="GO" id="GO:0016746">
    <property type="term" value="F:acyltransferase activity"/>
    <property type="evidence" value="ECO:0007669"/>
    <property type="project" value="InterPro"/>
</dbReference>
<organism evidence="2 3">
    <name type="scientific">Escallonia rubra</name>
    <dbReference type="NCBI Taxonomy" id="112253"/>
    <lineage>
        <taxon>Eukaryota</taxon>
        <taxon>Viridiplantae</taxon>
        <taxon>Streptophyta</taxon>
        <taxon>Embryophyta</taxon>
        <taxon>Tracheophyta</taxon>
        <taxon>Spermatophyta</taxon>
        <taxon>Magnoliopsida</taxon>
        <taxon>eudicotyledons</taxon>
        <taxon>Gunneridae</taxon>
        <taxon>Pentapetalae</taxon>
        <taxon>asterids</taxon>
        <taxon>campanulids</taxon>
        <taxon>Escalloniales</taxon>
        <taxon>Escalloniaceae</taxon>
        <taxon>Escallonia</taxon>
    </lineage>
</organism>
<keyword evidence="3" id="KW-1185">Reference proteome</keyword>
<comment type="caution">
    <text evidence="2">The sequence shown here is derived from an EMBL/GenBank/DDBJ whole genome shotgun (WGS) entry which is preliminary data.</text>
</comment>
<evidence type="ECO:0000313" key="3">
    <source>
        <dbReference type="Proteomes" id="UP001187471"/>
    </source>
</evidence>
<feature type="domain" description="Chalcone/stilbene synthase N-terminal" evidence="1">
    <location>
        <begin position="3"/>
        <end position="40"/>
    </location>
</feature>
<dbReference type="InterPro" id="IPR016039">
    <property type="entry name" value="Thiolase-like"/>
</dbReference>
<sequence>MVTRFLIVYSKITAVTFRGPFDTHLDSLVGQALFSDGVVADGGEANKYDSKKVIPAGVYVSVSGRDLTIYPLVSADGGFTSPYD</sequence>
<dbReference type="Pfam" id="PF00195">
    <property type="entry name" value="Chal_sti_synt_N"/>
    <property type="match status" value="1"/>
</dbReference>
<protein>
    <recommendedName>
        <fullName evidence="1">Chalcone/stilbene synthase N-terminal domain-containing protein</fullName>
    </recommendedName>
</protein>
<evidence type="ECO:0000313" key="2">
    <source>
        <dbReference type="EMBL" id="KAK2975748.1"/>
    </source>
</evidence>
<dbReference type="InterPro" id="IPR001099">
    <property type="entry name" value="Chalcone/stilbene_synt_N"/>
</dbReference>
<gene>
    <name evidence="2" type="ORF">RJ640_027602</name>
</gene>
<evidence type="ECO:0000259" key="1">
    <source>
        <dbReference type="Pfam" id="PF00195"/>
    </source>
</evidence>
<dbReference type="AlphaFoldDB" id="A0AA88U9S8"/>
<name>A0AA88U9S8_9ASTE</name>